<reference evidence="2" key="2">
    <citation type="submission" date="2020-11" db="EMBL/GenBank/DDBJ databases">
        <authorList>
            <person name="McCartney M.A."/>
            <person name="Auch B."/>
            <person name="Kono T."/>
            <person name="Mallez S."/>
            <person name="Becker A."/>
            <person name="Gohl D.M."/>
            <person name="Silverstein K.A.T."/>
            <person name="Koren S."/>
            <person name="Bechman K.B."/>
            <person name="Herman A."/>
            <person name="Abrahante J.E."/>
            <person name="Garbe J."/>
        </authorList>
    </citation>
    <scope>NUCLEOTIDE SEQUENCE</scope>
    <source>
        <strain evidence="2">Duluth1</strain>
        <tissue evidence="2">Whole animal</tissue>
    </source>
</reference>
<reference evidence="2" key="1">
    <citation type="journal article" date="2019" name="bioRxiv">
        <title>The Genome of the Zebra Mussel, Dreissena polymorpha: A Resource for Invasive Species Research.</title>
        <authorList>
            <person name="McCartney M.A."/>
            <person name="Auch B."/>
            <person name="Kono T."/>
            <person name="Mallez S."/>
            <person name="Zhang Y."/>
            <person name="Obille A."/>
            <person name="Becker A."/>
            <person name="Abrahante J.E."/>
            <person name="Garbe J."/>
            <person name="Badalamenti J.P."/>
            <person name="Herman A."/>
            <person name="Mangelson H."/>
            <person name="Liachko I."/>
            <person name="Sullivan S."/>
            <person name="Sone E.D."/>
            <person name="Koren S."/>
            <person name="Silverstein K.A.T."/>
            <person name="Beckman K.B."/>
            <person name="Gohl D.M."/>
        </authorList>
    </citation>
    <scope>NUCLEOTIDE SEQUENCE</scope>
    <source>
        <strain evidence="2">Duluth1</strain>
        <tissue evidence="2">Whole animal</tissue>
    </source>
</reference>
<evidence type="ECO:0000256" key="1">
    <source>
        <dbReference type="SAM" id="MobiDB-lite"/>
    </source>
</evidence>
<organism evidence="2 3">
    <name type="scientific">Dreissena polymorpha</name>
    <name type="common">Zebra mussel</name>
    <name type="synonym">Mytilus polymorpha</name>
    <dbReference type="NCBI Taxonomy" id="45954"/>
    <lineage>
        <taxon>Eukaryota</taxon>
        <taxon>Metazoa</taxon>
        <taxon>Spiralia</taxon>
        <taxon>Lophotrochozoa</taxon>
        <taxon>Mollusca</taxon>
        <taxon>Bivalvia</taxon>
        <taxon>Autobranchia</taxon>
        <taxon>Heteroconchia</taxon>
        <taxon>Euheterodonta</taxon>
        <taxon>Imparidentia</taxon>
        <taxon>Neoheterodontei</taxon>
        <taxon>Myida</taxon>
        <taxon>Dreissenoidea</taxon>
        <taxon>Dreissenidae</taxon>
        <taxon>Dreissena</taxon>
    </lineage>
</organism>
<name>A0A9D4QLP5_DREPO</name>
<dbReference type="AlphaFoldDB" id="A0A9D4QLP5"/>
<sequence length="53" mass="5878">MPLTSGTTCHRDDSNIGHNMSQRCHSHRALRVTDMPLTSDKTRTEIPPASNTT</sequence>
<proteinExistence type="predicted"/>
<dbReference type="EMBL" id="JAIWYP010000004">
    <property type="protein sequence ID" value="KAH3834765.1"/>
    <property type="molecule type" value="Genomic_DNA"/>
</dbReference>
<accession>A0A9D4QLP5</accession>
<gene>
    <name evidence="2" type="ORF">DPMN_108100</name>
</gene>
<keyword evidence="3" id="KW-1185">Reference proteome</keyword>
<protein>
    <submittedName>
        <fullName evidence="2">Uncharacterized protein</fullName>
    </submittedName>
</protein>
<dbReference type="Proteomes" id="UP000828390">
    <property type="component" value="Unassembled WGS sequence"/>
</dbReference>
<evidence type="ECO:0000313" key="3">
    <source>
        <dbReference type="Proteomes" id="UP000828390"/>
    </source>
</evidence>
<evidence type="ECO:0000313" key="2">
    <source>
        <dbReference type="EMBL" id="KAH3834765.1"/>
    </source>
</evidence>
<feature type="region of interest" description="Disordered" evidence="1">
    <location>
        <begin position="1"/>
        <end position="53"/>
    </location>
</feature>
<comment type="caution">
    <text evidence="2">The sequence shown here is derived from an EMBL/GenBank/DDBJ whole genome shotgun (WGS) entry which is preliminary data.</text>
</comment>